<gene>
    <name evidence="2" type="ORF">SMAX5B_019631</name>
</gene>
<organism evidence="2 3">
    <name type="scientific">Scophthalmus maximus</name>
    <name type="common">Turbot</name>
    <name type="synonym">Psetta maxima</name>
    <dbReference type="NCBI Taxonomy" id="52904"/>
    <lineage>
        <taxon>Eukaryota</taxon>
        <taxon>Metazoa</taxon>
        <taxon>Chordata</taxon>
        <taxon>Craniata</taxon>
        <taxon>Vertebrata</taxon>
        <taxon>Euteleostomi</taxon>
        <taxon>Actinopterygii</taxon>
        <taxon>Neopterygii</taxon>
        <taxon>Teleostei</taxon>
        <taxon>Neoteleostei</taxon>
        <taxon>Acanthomorphata</taxon>
        <taxon>Carangaria</taxon>
        <taxon>Pleuronectiformes</taxon>
        <taxon>Pleuronectoidei</taxon>
        <taxon>Scophthalmidae</taxon>
        <taxon>Scophthalmus</taxon>
    </lineage>
</organism>
<dbReference type="InterPro" id="IPR040820">
    <property type="entry name" value="SNAD3"/>
</dbReference>
<dbReference type="Pfam" id="PF18749">
    <property type="entry name" value="SNAD3"/>
    <property type="match status" value="1"/>
</dbReference>
<dbReference type="EMBL" id="CP026262">
    <property type="protein sequence ID" value="AWP20007.1"/>
    <property type="molecule type" value="Genomic_DNA"/>
</dbReference>
<sequence length="388" mass="44721">MFVQSQNSAGQISHQQLRPGHTACQTDISSWADTQNSVKKVLEHLVYLGKATGDIFLNDAVAKKFLEFHRDITEECGAEEKQHSWAVIEKEEEIVMYGPYYPNYSKGIHSEDIIIQQTEELLESEEFSQQWKVYVFTMNSPCLARNTEPCMINLVQKAHAWWTAYGVKTHIGFVRCWGFRGTKETLFRDIDYGHVDCINQTGNHGDYVEAAKNRTNLNPLCENLRFAVKHLLTCADLSFPLMTTVQEQDWNSYFKKMHSIFECKPEGEKKVFAQKLDAAIEAARALLSAKSRSFDKHLEGGKAFPLHSTFAPQVSEALQDEMTLTFQHCWREMVQDKYADFLRGKLTEQFNQCAVQLFIKDIVKFTDRYLHIGRIKFSKEHMAAFEAE</sequence>
<reference evidence="2 3" key="1">
    <citation type="submission" date="2017-12" db="EMBL/GenBank/DDBJ databases">
        <title>Integrating genomic resources of turbot (Scophthalmus maximus) in depth evaluation of genetic and physical mapping variation across individuals.</title>
        <authorList>
            <person name="Martinez P."/>
        </authorList>
    </citation>
    <scope>NUCLEOTIDE SEQUENCE [LARGE SCALE GENOMIC DNA]</scope>
</reference>
<keyword evidence="3" id="KW-1185">Reference proteome</keyword>
<name>A0A2U9CTR1_SCOMX</name>
<dbReference type="Proteomes" id="UP000246464">
    <property type="component" value="Chromosome 20"/>
</dbReference>
<evidence type="ECO:0000313" key="2">
    <source>
        <dbReference type="EMBL" id="AWP20007.1"/>
    </source>
</evidence>
<feature type="compositionally biased region" description="Polar residues" evidence="1">
    <location>
        <begin position="1"/>
        <end position="16"/>
    </location>
</feature>
<evidence type="ECO:0000256" key="1">
    <source>
        <dbReference type="SAM" id="MobiDB-lite"/>
    </source>
</evidence>
<accession>A0A2U9CTR1</accession>
<protein>
    <submittedName>
        <fullName evidence="2">Uncharacterized protein</fullName>
    </submittedName>
</protein>
<dbReference type="AlphaFoldDB" id="A0A2U9CTR1"/>
<evidence type="ECO:0000313" key="3">
    <source>
        <dbReference type="Proteomes" id="UP000246464"/>
    </source>
</evidence>
<feature type="region of interest" description="Disordered" evidence="1">
    <location>
        <begin position="1"/>
        <end position="20"/>
    </location>
</feature>
<proteinExistence type="predicted"/>